<dbReference type="Proteomes" id="UP000649753">
    <property type="component" value="Unassembled WGS sequence"/>
</dbReference>
<evidence type="ECO:0000256" key="2">
    <source>
        <dbReference type="ARBA" id="ARBA00012925"/>
    </source>
</evidence>
<dbReference type="SMART" id="SM00947">
    <property type="entry name" value="Pro_CA"/>
    <property type="match status" value="1"/>
</dbReference>
<dbReference type="Gene3D" id="3.40.1050.10">
    <property type="entry name" value="Carbonic anhydrase"/>
    <property type="match status" value="1"/>
</dbReference>
<dbReference type="PROSITE" id="PS51318">
    <property type="entry name" value="TAT"/>
    <property type="match status" value="1"/>
</dbReference>
<evidence type="ECO:0000256" key="5">
    <source>
        <dbReference type="ARBA" id="ARBA00023239"/>
    </source>
</evidence>
<name>A0A927R7C3_9ACTN</name>
<evidence type="ECO:0000313" key="9">
    <source>
        <dbReference type="EMBL" id="MBE1487711.1"/>
    </source>
</evidence>
<feature type="binding site" evidence="8">
    <location>
        <position position="91"/>
    </location>
    <ligand>
        <name>Zn(2+)</name>
        <dbReference type="ChEBI" id="CHEBI:29105"/>
    </ligand>
</feature>
<feature type="binding site" evidence="8">
    <location>
        <position position="93"/>
    </location>
    <ligand>
        <name>Zn(2+)</name>
        <dbReference type="ChEBI" id="CHEBI:29105"/>
    </ligand>
</feature>
<organism evidence="9 10">
    <name type="scientific">Plantactinospora soyae</name>
    <dbReference type="NCBI Taxonomy" id="1544732"/>
    <lineage>
        <taxon>Bacteria</taxon>
        <taxon>Bacillati</taxon>
        <taxon>Actinomycetota</taxon>
        <taxon>Actinomycetes</taxon>
        <taxon>Micromonosporales</taxon>
        <taxon>Micromonosporaceae</taxon>
        <taxon>Plantactinospora</taxon>
    </lineage>
</organism>
<dbReference type="PROSITE" id="PS00704">
    <property type="entry name" value="PROK_CO2_ANHYDRASE_1"/>
    <property type="match status" value="1"/>
</dbReference>
<dbReference type="EC" id="4.2.1.1" evidence="2"/>
<sequence>MQNTPQQQAISRRSLLAVGGLTAVGTVGLAGPAAAQPSGDVPVDSPEAALARLTEGNRRFVRGRGRHPHQSPRDIRDLADGQDPFAVVVGCADSRVPPEVLFDQGLGDLFDNRVAGNIVDTIMLGSIEYAVEHFAPPVLVVLGHERCGAVSAAVEVIGSGGHAPGAINAIVEALRPIVEPLIGGPGDVVEAAVRANVLAQARHLTEASEIIREKVHAGELAIVGARYDLDTGRVVLLD</sequence>
<evidence type="ECO:0000256" key="7">
    <source>
        <dbReference type="ARBA" id="ARBA00048348"/>
    </source>
</evidence>
<protein>
    <recommendedName>
        <fullName evidence="2">carbonic anhydrase</fullName>
        <ecNumber evidence="2">4.2.1.1</ecNumber>
    </recommendedName>
</protein>
<dbReference type="InterPro" id="IPR036874">
    <property type="entry name" value="Carbonic_anhydrase_sf"/>
</dbReference>
<keyword evidence="3 8" id="KW-0479">Metal-binding</keyword>
<accession>A0A927R7C3</accession>
<dbReference type="InterPro" id="IPR006311">
    <property type="entry name" value="TAT_signal"/>
</dbReference>
<dbReference type="InterPro" id="IPR001765">
    <property type="entry name" value="Carbonic_anhydrase"/>
</dbReference>
<feature type="binding site" evidence="8">
    <location>
        <position position="144"/>
    </location>
    <ligand>
        <name>Zn(2+)</name>
        <dbReference type="ChEBI" id="CHEBI:29105"/>
    </ligand>
</feature>
<dbReference type="EMBL" id="JADBEB010000001">
    <property type="protein sequence ID" value="MBE1487711.1"/>
    <property type="molecule type" value="Genomic_DNA"/>
</dbReference>
<evidence type="ECO:0000256" key="4">
    <source>
        <dbReference type="ARBA" id="ARBA00022833"/>
    </source>
</evidence>
<dbReference type="RefSeq" id="WP_318783235.1">
    <property type="nucleotide sequence ID" value="NZ_JADBEB010000001.1"/>
</dbReference>
<comment type="cofactor">
    <cofactor evidence="8">
        <name>Zn(2+)</name>
        <dbReference type="ChEBI" id="CHEBI:29105"/>
    </cofactor>
    <text evidence="8">Binds 1 zinc ion per subunit.</text>
</comment>
<evidence type="ECO:0000256" key="6">
    <source>
        <dbReference type="ARBA" id="ARBA00024993"/>
    </source>
</evidence>
<dbReference type="AlphaFoldDB" id="A0A927R7C3"/>
<feature type="binding site" evidence="8">
    <location>
        <position position="147"/>
    </location>
    <ligand>
        <name>Zn(2+)</name>
        <dbReference type="ChEBI" id="CHEBI:29105"/>
    </ligand>
</feature>
<dbReference type="InterPro" id="IPR015892">
    <property type="entry name" value="Carbonic_anhydrase_CS"/>
</dbReference>
<dbReference type="SUPFAM" id="SSF53056">
    <property type="entry name" value="beta-carbonic anhydrase, cab"/>
    <property type="match status" value="1"/>
</dbReference>
<proteinExistence type="inferred from homology"/>
<comment type="catalytic activity">
    <reaction evidence="7">
        <text>hydrogencarbonate + H(+) = CO2 + H2O</text>
        <dbReference type="Rhea" id="RHEA:10748"/>
        <dbReference type="ChEBI" id="CHEBI:15377"/>
        <dbReference type="ChEBI" id="CHEBI:15378"/>
        <dbReference type="ChEBI" id="CHEBI:16526"/>
        <dbReference type="ChEBI" id="CHEBI:17544"/>
        <dbReference type="EC" id="4.2.1.1"/>
    </reaction>
</comment>
<comment type="function">
    <text evidence="6">Catalyzes the reversible hydration of carbon dioxide to form bicarbonate.</text>
</comment>
<dbReference type="GO" id="GO:0008270">
    <property type="term" value="F:zinc ion binding"/>
    <property type="evidence" value="ECO:0007669"/>
    <property type="project" value="InterPro"/>
</dbReference>
<evidence type="ECO:0000256" key="3">
    <source>
        <dbReference type="ARBA" id="ARBA00022723"/>
    </source>
</evidence>
<comment type="caution">
    <text evidence="9">The sequence shown here is derived from an EMBL/GenBank/DDBJ whole genome shotgun (WGS) entry which is preliminary data.</text>
</comment>
<dbReference type="Pfam" id="PF00484">
    <property type="entry name" value="Pro_CA"/>
    <property type="match status" value="1"/>
</dbReference>
<dbReference type="FunFam" id="3.40.1050.10:FF:000006">
    <property type="entry name" value="Carbonic anhydrase"/>
    <property type="match status" value="1"/>
</dbReference>
<dbReference type="GO" id="GO:0015976">
    <property type="term" value="P:carbon utilization"/>
    <property type="evidence" value="ECO:0007669"/>
    <property type="project" value="InterPro"/>
</dbReference>
<dbReference type="CDD" id="cd03378">
    <property type="entry name" value="beta_CA_cladeC"/>
    <property type="match status" value="1"/>
</dbReference>
<keyword evidence="5 9" id="KW-0456">Lyase</keyword>
<keyword evidence="10" id="KW-1185">Reference proteome</keyword>
<reference evidence="9" key="1">
    <citation type="submission" date="2020-10" db="EMBL/GenBank/DDBJ databases">
        <title>Sequencing the genomes of 1000 actinobacteria strains.</title>
        <authorList>
            <person name="Klenk H.-P."/>
        </authorList>
    </citation>
    <scope>NUCLEOTIDE SEQUENCE</scope>
    <source>
        <strain evidence="9">DSM 46832</strain>
    </source>
</reference>
<evidence type="ECO:0000313" key="10">
    <source>
        <dbReference type="Proteomes" id="UP000649753"/>
    </source>
</evidence>
<evidence type="ECO:0000256" key="1">
    <source>
        <dbReference type="ARBA" id="ARBA00006217"/>
    </source>
</evidence>
<gene>
    <name evidence="9" type="ORF">H4W31_003349</name>
</gene>
<dbReference type="GO" id="GO:0004089">
    <property type="term" value="F:carbonate dehydratase activity"/>
    <property type="evidence" value="ECO:0007669"/>
    <property type="project" value="UniProtKB-EC"/>
</dbReference>
<keyword evidence="4 8" id="KW-0862">Zinc</keyword>
<dbReference type="PANTHER" id="PTHR11002">
    <property type="entry name" value="CARBONIC ANHYDRASE"/>
    <property type="match status" value="1"/>
</dbReference>
<dbReference type="PANTHER" id="PTHR11002:SF79">
    <property type="entry name" value="CARBONIC ANHYDRASE 2"/>
    <property type="match status" value="1"/>
</dbReference>
<evidence type="ECO:0000256" key="8">
    <source>
        <dbReference type="PIRSR" id="PIRSR601765-1"/>
    </source>
</evidence>
<comment type="similarity">
    <text evidence="1">Belongs to the beta-class carbonic anhydrase family.</text>
</comment>